<proteinExistence type="predicted"/>
<accession>A0ABN9L3Z1</accession>
<keyword evidence="4" id="KW-1185">Reference proteome</keyword>
<name>A0ABN9L3Z1_9NEOB</name>
<feature type="region of interest" description="Disordered" evidence="1">
    <location>
        <begin position="294"/>
        <end position="328"/>
    </location>
</feature>
<dbReference type="PANTHER" id="PTHR21301">
    <property type="entry name" value="REVERSE TRANSCRIPTASE"/>
    <property type="match status" value="1"/>
</dbReference>
<evidence type="ECO:0000313" key="4">
    <source>
        <dbReference type="Proteomes" id="UP001176940"/>
    </source>
</evidence>
<comment type="caution">
    <text evidence="3">The sequence shown here is derived from an EMBL/GenBank/DDBJ whole genome shotgun (WGS) entry which is preliminary data.</text>
</comment>
<evidence type="ECO:0000313" key="3">
    <source>
        <dbReference type="EMBL" id="CAJ0930165.1"/>
    </source>
</evidence>
<protein>
    <recommendedName>
        <fullName evidence="2">Reverse transcriptase domain-containing protein</fullName>
    </recommendedName>
</protein>
<reference evidence="3" key="1">
    <citation type="submission" date="2023-07" db="EMBL/GenBank/DDBJ databases">
        <authorList>
            <person name="Stuckert A."/>
        </authorList>
    </citation>
    <scope>NUCLEOTIDE SEQUENCE</scope>
</reference>
<dbReference type="PANTHER" id="PTHR21301:SF12">
    <property type="match status" value="1"/>
</dbReference>
<evidence type="ECO:0000256" key="1">
    <source>
        <dbReference type="SAM" id="MobiDB-lite"/>
    </source>
</evidence>
<dbReference type="EMBL" id="CAUEEQ010006512">
    <property type="protein sequence ID" value="CAJ0930165.1"/>
    <property type="molecule type" value="Genomic_DNA"/>
</dbReference>
<evidence type="ECO:0000259" key="2">
    <source>
        <dbReference type="PROSITE" id="PS50878"/>
    </source>
</evidence>
<feature type="domain" description="Reverse transcriptase" evidence="2">
    <location>
        <begin position="539"/>
        <end position="733"/>
    </location>
</feature>
<dbReference type="PROSITE" id="PS50878">
    <property type="entry name" value="RT_POL"/>
    <property type="match status" value="1"/>
</dbReference>
<dbReference type="InterPro" id="IPR000477">
    <property type="entry name" value="RT_dom"/>
</dbReference>
<gene>
    <name evidence="3" type="ORF">RIMI_LOCUS4129516</name>
</gene>
<dbReference type="Proteomes" id="UP001176940">
    <property type="component" value="Unassembled WGS sequence"/>
</dbReference>
<organism evidence="3 4">
    <name type="scientific">Ranitomeya imitator</name>
    <name type="common">mimic poison frog</name>
    <dbReference type="NCBI Taxonomy" id="111125"/>
    <lineage>
        <taxon>Eukaryota</taxon>
        <taxon>Metazoa</taxon>
        <taxon>Chordata</taxon>
        <taxon>Craniata</taxon>
        <taxon>Vertebrata</taxon>
        <taxon>Euteleostomi</taxon>
        <taxon>Amphibia</taxon>
        <taxon>Batrachia</taxon>
        <taxon>Anura</taxon>
        <taxon>Neobatrachia</taxon>
        <taxon>Hyloidea</taxon>
        <taxon>Dendrobatidae</taxon>
        <taxon>Dendrobatinae</taxon>
        <taxon>Ranitomeya</taxon>
    </lineage>
</organism>
<sequence>MTQKFRARGYPLPLLEQSKVTTNRPKIDTNSRIPFVHSFHPFMYRLHRTIRSNWPILANAYPNVREFQNPFLPCFKRAPNLRDNLVKADIDTNITTRQRFLGTPREGTFPCLRCVQCNNVQKGGSIRHPRSGKEFKIRGYFTCDSTYVIYVIKCPCGLLYVGETSQSIRDRVSKHKSTIRCQNLLLPLPYHFHALKHNISQLRFQVLEHVPMKRRGGDRILMLKKTLINVEQCSLDLITLTVEFLQRAISDNAEKIKAIELQLSTTGTPKELSTLKTEIQERIARHKKDIETRKRNKFARDAEDYKTPIPHKKTRRGEKRKEKSGQLQDYPIEGMDNLVINISSRTLNVAEHSLLQKGLSFCPSYRCRTFDLDMDLQRFFWSVRLKAHFATIPPTTDTTPVDTNPKLLSSASLGLRNKSHFRPPQSHHAVETFIGFIKDSFISLKEDMGRGQLFYPPNLTIEERHSLKNLQEDRTIIIKPADKGGALVMMDKNKYVAEITRQLSDDSIYQPLDRDPLPGIRQKIETILHHYTVRGVVDQKTCEFLQNPNPITPVFYTLPKVHKNLENPPGRPIVASTDSVLSPIARYIERILTPLIQRSKSFLLDTGSFLDLIKVTKNIPVDSYLVTLDVKDLYTSIPHGDGIQSPRKLLDSTDRDIDQTSLCIDLLNVILTSNYFLFQDTFFLQKRGTAMGSHAAPPYANAYMIDFEESKIYPSPLFRDNVIIWKRYIDDIF</sequence>
<feature type="compositionally biased region" description="Basic and acidic residues" evidence="1">
    <location>
        <begin position="294"/>
        <end position="306"/>
    </location>
</feature>
<feature type="compositionally biased region" description="Basic residues" evidence="1">
    <location>
        <begin position="309"/>
        <end position="318"/>
    </location>
</feature>